<keyword evidence="2" id="KW-0812">Transmembrane</keyword>
<dbReference type="AlphaFoldDB" id="A0A086N592"/>
<evidence type="ECO:0000256" key="2">
    <source>
        <dbReference type="SAM" id="Phobius"/>
    </source>
</evidence>
<dbReference type="SUPFAM" id="SSF48317">
    <property type="entry name" value="Acid phosphatase/Vanadium-dependent haloperoxidase"/>
    <property type="match status" value="1"/>
</dbReference>
<evidence type="ECO:0000259" key="3">
    <source>
        <dbReference type="SMART" id="SM00014"/>
    </source>
</evidence>
<evidence type="ECO:0000313" key="4">
    <source>
        <dbReference type="EMBL" id="KFG76310.1"/>
    </source>
</evidence>
<comment type="caution">
    <text evidence="4">The sequence shown here is derived from an EMBL/GenBank/DDBJ whole genome shotgun (WGS) entry which is preliminary data.</text>
</comment>
<feature type="transmembrane region" description="Helical" evidence="2">
    <location>
        <begin position="81"/>
        <end position="104"/>
    </location>
</feature>
<feature type="transmembrane region" description="Helical" evidence="2">
    <location>
        <begin position="214"/>
        <end position="231"/>
    </location>
</feature>
<feature type="transmembrane region" description="Helical" evidence="2">
    <location>
        <begin position="37"/>
        <end position="61"/>
    </location>
</feature>
<dbReference type="Pfam" id="PF01569">
    <property type="entry name" value="PAP2"/>
    <property type="match status" value="1"/>
</dbReference>
<dbReference type="HOGENOM" id="CLU_069620_0_0_11"/>
<dbReference type="Gene3D" id="1.20.144.10">
    <property type="entry name" value="Phosphatidic acid phosphatase type 2/haloperoxidase"/>
    <property type="match status" value="1"/>
</dbReference>
<feature type="transmembrane region" description="Helical" evidence="2">
    <location>
        <begin position="159"/>
        <end position="180"/>
    </location>
</feature>
<sequence>MRTERSLTRLDRVFARLDREPERPVHLDVPEMSRHRIALFAGTLAFYIAIVWAVLITSWLVRLDWQVMFFRPYQQWPEIHAFVDYYVVLGQRGPTAVMVTAWLGWRSWRQHTLRPLLALGVSLLLLNVTVGAAKIGMGRLGPHYATTIGSNEMWLGGDIFPSGHTANAVVTWGILAYLASTPRARRWLSALSAVTSLGVGMSTVYLGTHWLSDVLLGWAAGLLILLALPWFEPLITRAEAWILDLRDRWFARLSRPRPAKEPVSTPVAPVPLGPGREEVPVRESVTAPRTRTPVHLAPGPHTTRSDRTPVTPAGSRRPPHADRHPRNTPPAARPLSGS</sequence>
<feature type="region of interest" description="Disordered" evidence="1">
    <location>
        <begin position="258"/>
        <end position="338"/>
    </location>
</feature>
<dbReference type="EMBL" id="JNFQ01000001">
    <property type="protein sequence ID" value="KFG76310.1"/>
    <property type="molecule type" value="Genomic_DNA"/>
</dbReference>
<accession>A0A086N592</accession>
<feature type="transmembrane region" description="Helical" evidence="2">
    <location>
        <begin position="187"/>
        <end position="208"/>
    </location>
</feature>
<reference evidence="4 5" key="1">
    <citation type="submission" date="2014-05" db="EMBL/GenBank/DDBJ databases">
        <title>Complete genome sequence of the Streptomyces mutabilis TRM45540.</title>
        <authorList>
            <person name="Luo X."/>
            <person name="Zhang L."/>
        </authorList>
    </citation>
    <scope>NUCLEOTIDE SEQUENCE [LARGE SCALE GENOMIC DNA]</scope>
    <source>
        <strain evidence="4 5">TRM45540</strain>
    </source>
</reference>
<organism evidence="4 5">
    <name type="scientific">Streptomyces mutabilis</name>
    <dbReference type="NCBI Taxonomy" id="67332"/>
    <lineage>
        <taxon>Bacteria</taxon>
        <taxon>Bacillati</taxon>
        <taxon>Actinomycetota</taxon>
        <taxon>Actinomycetes</taxon>
        <taxon>Kitasatosporales</taxon>
        <taxon>Streptomycetaceae</taxon>
        <taxon>Streptomyces</taxon>
    </lineage>
</organism>
<feature type="domain" description="Phosphatidic acid phosphatase type 2/haloperoxidase" evidence="3">
    <location>
        <begin position="113"/>
        <end position="229"/>
    </location>
</feature>
<keyword evidence="2" id="KW-0472">Membrane</keyword>
<dbReference type="CDD" id="cd03392">
    <property type="entry name" value="PAP2_like_2"/>
    <property type="match status" value="1"/>
</dbReference>
<dbReference type="SMART" id="SM00014">
    <property type="entry name" value="acidPPc"/>
    <property type="match status" value="1"/>
</dbReference>
<proteinExistence type="predicted"/>
<dbReference type="PANTHER" id="PTHR14969:SF13">
    <property type="entry name" value="AT30094P"/>
    <property type="match status" value="1"/>
</dbReference>
<dbReference type="STRING" id="1915400.FM21_09445"/>
<dbReference type="PANTHER" id="PTHR14969">
    <property type="entry name" value="SPHINGOSINE-1-PHOSPHATE PHOSPHOHYDROLASE"/>
    <property type="match status" value="1"/>
</dbReference>
<feature type="transmembrane region" description="Helical" evidence="2">
    <location>
        <begin position="116"/>
        <end position="137"/>
    </location>
</feature>
<dbReference type="Proteomes" id="UP000029095">
    <property type="component" value="Unassembled WGS sequence"/>
</dbReference>
<dbReference type="InterPro" id="IPR000326">
    <property type="entry name" value="PAP2/HPO"/>
</dbReference>
<gene>
    <name evidence="4" type="ORF">FM21_09445</name>
</gene>
<dbReference type="InterPro" id="IPR036938">
    <property type="entry name" value="PAP2/HPO_sf"/>
</dbReference>
<keyword evidence="2" id="KW-1133">Transmembrane helix</keyword>
<dbReference type="RefSeq" id="WP_043374658.1">
    <property type="nucleotide sequence ID" value="NZ_KN039946.1"/>
</dbReference>
<name>A0A086N592_9ACTN</name>
<evidence type="ECO:0000256" key="1">
    <source>
        <dbReference type="SAM" id="MobiDB-lite"/>
    </source>
</evidence>
<keyword evidence="5" id="KW-1185">Reference proteome</keyword>
<protein>
    <submittedName>
        <fullName evidence="4">Membrane protein</fullName>
    </submittedName>
</protein>
<evidence type="ECO:0000313" key="5">
    <source>
        <dbReference type="Proteomes" id="UP000029095"/>
    </source>
</evidence>